<sequence>MLIFHTLKLLTRINFEWQFNAQKKPPIDGWLDAFVERLDSFVERFGAFVERLDAFVERLQPFVGRLHVTIRADG</sequence>
<dbReference type="Proteomes" id="UP000812672">
    <property type="component" value="Unassembled WGS sequence"/>
</dbReference>
<dbReference type="RefSeq" id="WP_216686646.1">
    <property type="nucleotide sequence ID" value="NZ_CAUPKR010000003.1"/>
</dbReference>
<name>A0ABS6GLN6_9BACI</name>
<organism evidence="1 2">
    <name type="scientific">Allobacillus halotolerans</name>
    <dbReference type="NCBI Taxonomy" id="570278"/>
    <lineage>
        <taxon>Bacteria</taxon>
        <taxon>Bacillati</taxon>
        <taxon>Bacillota</taxon>
        <taxon>Bacilli</taxon>
        <taxon>Bacillales</taxon>
        <taxon>Bacillaceae</taxon>
        <taxon>Allobacillus</taxon>
    </lineage>
</organism>
<gene>
    <name evidence="1" type="ORF">KQ486_02160</name>
</gene>
<evidence type="ECO:0000313" key="2">
    <source>
        <dbReference type="Proteomes" id="UP000812672"/>
    </source>
</evidence>
<proteinExistence type="predicted"/>
<evidence type="ECO:0008006" key="3">
    <source>
        <dbReference type="Google" id="ProtNLM"/>
    </source>
</evidence>
<keyword evidence="2" id="KW-1185">Reference proteome</keyword>
<protein>
    <recommendedName>
        <fullName evidence="3">Transposase</fullName>
    </recommendedName>
</protein>
<reference evidence="1 2" key="1">
    <citation type="journal article" date="2011" name="Int. J. Syst. Evol. Microbiol.">
        <title>Allobacillus halotolerans gen. nov., sp. nov. isolated from shrimp paste.</title>
        <authorList>
            <person name="Sheu S.Y."/>
            <person name="Arun A.B."/>
            <person name="Jiang S.R."/>
            <person name="Young C.C."/>
            <person name="Chen W.M."/>
        </authorList>
    </citation>
    <scope>NUCLEOTIDE SEQUENCE [LARGE SCALE GENOMIC DNA]</scope>
    <source>
        <strain evidence="1 2">LMG 24826</strain>
    </source>
</reference>
<evidence type="ECO:0000313" key="1">
    <source>
        <dbReference type="EMBL" id="MBU6079811.1"/>
    </source>
</evidence>
<dbReference type="EMBL" id="JAHLZF010000002">
    <property type="protein sequence ID" value="MBU6079811.1"/>
    <property type="molecule type" value="Genomic_DNA"/>
</dbReference>
<comment type="caution">
    <text evidence="1">The sequence shown here is derived from an EMBL/GenBank/DDBJ whole genome shotgun (WGS) entry which is preliminary data.</text>
</comment>
<accession>A0ABS6GLN6</accession>